<dbReference type="Gene3D" id="3.40.190.10">
    <property type="entry name" value="Periplasmic binding protein-like II"/>
    <property type="match status" value="2"/>
</dbReference>
<sequence>MHWIKRLSLLATCFILVNCGDTGLRLALPFPTPGQHELVVLTSPGLLTYQADESTQFGGLERDLVEAFAQDLGVAVRYVVVSPEEIESQLTNDKAHLAAAVWRHHKTTNSRQHRLFATPTTVLIQHEASLPILDNDELQDKTVHVVAGSRQAATLQRCRRPCRHCQSLKKKVTMFSSCWKP</sequence>
<comment type="caution">
    <text evidence="2">The sequence shown here is derived from an EMBL/GenBank/DDBJ whole genome shotgun (WGS) entry which is preliminary data.</text>
</comment>
<dbReference type="AlphaFoldDB" id="A0A935MWW5"/>
<proteinExistence type="predicted"/>
<feature type="domain" description="Solute-binding protein family 3/N-terminal" evidence="1">
    <location>
        <begin position="47"/>
        <end position="114"/>
    </location>
</feature>
<evidence type="ECO:0000313" key="3">
    <source>
        <dbReference type="Proteomes" id="UP000739411"/>
    </source>
</evidence>
<organism evidence="2 3">
    <name type="scientific">Candidatus Dechloromonas phosphorivorans</name>
    <dbReference type="NCBI Taxonomy" id="2899244"/>
    <lineage>
        <taxon>Bacteria</taxon>
        <taxon>Pseudomonadati</taxon>
        <taxon>Pseudomonadota</taxon>
        <taxon>Betaproteobacteria</taxon>
        <taxon>Rhodocyclales</taxon>
        <taxon>Azonexaceae</taxon>
        <taxon>Dechloromonas</taxon>
    </lineage>
</organism>
<dbReference type="Proteomes" id="UP000739411">
    <property type="component" value="Unassembled WGS sequence"/>
</dbReference>
<name>A0A935MWW5_9RHOO</name>
<dbReference type="InterPro" id="IPR001638">
    <property type="entry name" value="Solute-binding_3/MltF_N"/>
</dbReference>
<protein>
    <submittedName>
        <fullName evidence="2">Transporter substrate-binding domain-containing protein</fullName>
    </submittedName>
</protein>
<dbReference type="EMBL" id="JADJMS010000043">
    <property type="protein sequence ID" value="MBK7416387.1"/>
    <property type="molecule type" value="Genomic_DNA"/>
</dbReference>
<gene>
    <name evidence="2" type="ORF">IPJ38_16080</name>
</gene>
<dbReference type="SUPFAM" id="SSF53850">
    <property type="entry name" value="Periplasmic binding protein-like II"/>
    <property type="match status" value="1"/>
</dbReference>
<dbReference type="Pfam" id="PF00497">
    <property type="entry name" value="SBP_bac_3"/>
    <property type="match status" value="1"/>
</dbReference>
<reference evidence="2 3" key="1">
    <citation type="submission" date="2020-10" db="EMBL/GenBank/DDBJ databases">
        <title>Connecting structure to function with the recovery of over 1000 high-quality activated sludge metagenome-assembled genomes encoding full-length rRNA genes using long-read sequencing.</title>
        <authorList>
            <person name="Singleton C.M."/>
            <person name="Petriglieri F."/>
            <person name="Kristensen J.M."/>
            <person name="Kirkegaard R.H."/>
            <person name="Michaelsen T.Y."/>
            <person name="Andersen M.H."/>
            <person name="Karst S.M."/>
            <person name="Dueholm M.S."/>
            <person name="Nielsen P.H."/>
            <person name="Albertsen M."/>
        </authorList>
    </citation>
    <scope>NUCLEOTIDE SEQUENCE [LARGE SCALE GENOMIC DNA]</scope>
    <source>
        <strain evidence="2">EsbW_18-Q3-R4-48_BATAC.463</strain>
    </source>
</reference>
<accession>A0A935MWW5</accession>
<evidence type="ECO:0000313" key="2">
    <source>
        <dbReference type="EMBL" id="MBK7416387.1"/>
    </source>
</evidence>
<evidence type="ECO:0000259" key="1">
    <source>
        <dbReference type="Pfam" id="PF00497"/>
    </source>
</evidence>